<protein>
    <recommendedName>
        <fullName evidence="2">Copper amine oxidase-like N-terminal domain-containing protein</fullName>
    </recommendedName>
</protein>
<dbReference type="InterPro" id="IPR036582">
    <property type="entry name" value="Mao_N_sf"/>
</dbReference>
<gene>
    <name evidence="3" type="ORF">GTO91_16925</name>
</gene>
<dbReference type="InterPro" id="IPR012854">
    <property type="entry name" value="Cu_amine_oxidase-like_N"/>
</dbReference>
<dbReference type="EMBL" id="WXEY01000036">
    <property type="protein sequence ID" value="MZP31385.1"/>
    <property type="molecule type" value="Genomic_DNA"/>
</dbReference>
<dbReference type="SUPFAM" id="SSF55383">
    <property type="entry name" value="Copper amine oxidase, domain N"/>
    <property type="match status" value="1"/>
</dbReference>
<comment type="caution">
    <text evidence="3">The sequence shown here is derived from an EMBL/GenBank/DDBJ whole genome shotgun (WGS) entry which is preliminary data.</text>
</comment>
<dbReference type="OrthoDB" id="2379109at2"/>
<proteinExistence type="predicted"/>
<evidence type="ECO:0000313" key="4">
    <source>
        <dbReference type="Proteomes" id="UP000463470"/>
    </source>
</evidence>
<dbReference type="Gene3D" id="3.30.457.10">
    <property type="entry name" value="Copper amine oxidase-like, N-terminal domain"/>
    <property type="match status" value="1"/>
</dbReference>
<feature type="chain" id="PRO_5032737241" description="Copper amine oxidase-like N-terminal domain-containing protein" evidence="1">
    <location>
        <begin position="25"/>
        <end position="338"/>
    </location>
</feature>
<reference evidence="3 4" key="1">
    <citation type="submission" date="2020-01" db="EMBL/GenBank/DDBJ databases">
        <title>Whole-genome sequence of Heliobacterium undosum DSM 13378.</title>
        <authorList>
            <person name="Kyndt J.A."/>
            <person name="Meyer T.E."/>
        </authorList>
    </citation>
    <scope>NUCLEOTIDE SEQUENCE [LARGE SCALE GENOMIC DNA]</scope>
    <source>
        <strain evidence="3 4">DSM 13378</strain>
    </source>
</reference>
<dbReference type="AlphaFoldDB" id="A0A845L8N1"/>
<dbReference type="RefSeq" id="WP_161259901.1">
    <property type="nucleotide sequence ID" value="NZ_WXEY01000036.1"/>
</dbReference>
<keyword evidence="4" id="KW-1185">Reference proteome</keyword>
<name>A0A845L8N1_9FIRM</name>
<dbReference type="Pfam" id="PF07833">
    <property type="entry name" value="Cu_amine_oxidN1"/>
    <property type="match status" value="1"/>
</dbReference>
<accession>A0A845L8N1</accession>
<sequence>MFKKSALTASALCMLLSATSPALAIEFYQSKEIKPVTSTPVQYQSTEVKPVTSQPVQQYQSTEVKPVVSQPLTPSTPRGISVFLNGTQLTFEDQEPVMLNERVMVPMRKIFETIGAAVKWDDATQSVIAVKGSKKVILIVGSPTAVVNGQVVSIDPPAQIINGRTLVPLRFVIESMGANVKWDGPSKKVTIATETGEAKANGSVDNPAAEPAVSNQAGEDLGFFFKEWRLNVQGGAYVTHEADYDVLHTSAGTGKIGTLVIRSDGTYTWNTSSGVIEGAWQKSGEGTGVGSYPIILLKGELGRDYKVGRGDGTTQGRETNISIGDLKGLRWTRGTPSN</sequence>
<evidence type="ECO:0000256" key="1">
    <source>
        <dbReference type="SAM" id="SignalP"/>
    </source>
</evidence>
<feature type="domain" description="Copper amine oxidase-like N-terminal" evidence="2">
    <location>
        <begin position="84"/>
        <end position="191"/>
    </location>
</feature>
<feature type="signal peptide" evidence="1">
    <location>
        <begin position="1"/>
        <end position="24"/>
    </location>
</feature>
<evidence type="ECO:0000259" key="2">
    <source>
        <dbReference type="Pfam" id="PF07833"/>
    </source>
</evidence>
<keyword evidence="1" id="KW-0732">Signal</keyword>
<organism evidence="3 4">
    <name type="scientific">Heliomicrobium undosum</name>
    <dbReference type="NCBI Taxonomy" id="121734"/>
    <lineage>
        <taxon>Bacteria</taxon>
        <taxon>Bacillati</taxon>
        <taxon>Bacillota</taxon>
        <taxon>Clostridia</taxon>
        <taxon>Eubacteriales</taxon>
        <taxon>Heliobacteriaceae</taxon>
        <taxon>Heliomicrobium</taxon>
    </lineage>
</organism>
<dbReference type="Proteomes" id="UP000463470">
    <property type="component" value="Unassembled WGS sequence"/>
</dbReference>
<evidence type="ECO:0000313" key="3">
    <source>
        <dbReference type="EMBL" id="MZP31385.1"/>
    </source>
</evidence>